<feature type="region of interest" description="Disordered" evidence="2">
    <location>
        <begin position="1"/>
        <end position="41"/>
    </location>
</feature>
<dbReference type="EMBL" id="JACHJV010000001">
    <property type="protein sequence ID" value="MBB4921257.1"/>
    <property type="molecule type" value="Genomic_DNA"/>
</dbReference>
<name>A0A7W7QWX4_KITKI</name>
<dbReference type="SUPFAM" id="SSF53474">
    <property type="entry name" value="alpha/beta-Hydrolases"/>
    <property type="match status" value="1"/>
</dbReference>
<dbReference type="PANTHER" id="PTHR48081:SF33">
    <property type="entry name" value="KYNURENINE FORMAMIDASE"/>
    <property type="match status" value="1"/>
</dbReference>
<dbReference type="GO" id="GO:0016787">
    <property type="term" value="F:hydrolase activity"/>
    <property type="evidence" value="ECO:0007669"/>
    <property type="project" value="UniProtKB-KW"/>
</dbReference>
<organism evidence="4 5">
    <name type="scientific">Kitasatospora kifunensis</name>
    <name type="common">Streptomyces kifunensis</name>
    <dbReference type="NCBI Taxonomy" id="58351"/>
    <lineage>
        <taxon>Bacteria</taxon>
        <taxon>Bacillati</taxon>
        <taxon>Actinomycetota</taxon>
        <taxon>Actinomycetes</taxon>
        <taxon>Kitasatosporales</taxon>
        <taxon>Streptomycetaceae</taxon>
        <taxon>Kitasatospora</taxon>
    </lineage>
</organism>
<evidence type="ECO:0000313" key="4">
    <source>
        <dbReference type="EMBL" id="MBB4921257.1"/>
    </source>
</evidence>
<evidence type="ECO:0000256" key="2">
    <source>
        <dbReference type="SAM" id="MobiDB-lite"/>
    </source>
</evidence>
<dbReference type="InterPro" id="IPR049492">
    <property type="entry name" value="BD-FAE-like_dom"/>
</dbReference>
<evidence type="ECO:0000313" key="5">
    <source>
        <dbReference type="Proteomes" id="UP000540506"/>
    </source>
</evidence>
<dbReference type="Gene3D" id="3.40.50.1820">
    <property type="entry name" value="alpha/beta hydrolase"/>
    <property type="match status" value="1"/>
</dbReference>
<comment type="caution">
    <text evidence="4">The sequence shown here is derived from an EMBL/GenBank/DDBJ whole genome shotgun (WGS) entry which is preliminary data.</text>
</comment>
<gene>
    <name evidence="4" type="ORF">FHR34_000250</name>
</gene>
<keyword evidence="1" id="KW-0378">Hydrolase</keyword>
<keyword evidence="5" id="KW-1185">Reference proteome</keyword>
<evidence type="ECO:0000256" key="1">
    <source>
        <dbReference type="ARBA" id="ARBA00022801"/>
    </source>
</evidence>
<protein>
    <submittedName>
        <fullName evidence="4">Acetyl esterase/lipase</fullName>
    </submittedName>
</protein>
<dbReference type="RefSeq" id="WP_184933620.1">
    <property type="nucleotide sequence ID" value="NZ_JACHJV010000001.1"/>
</dbReference>
<dbReference type="InterPro" id="IPR029058">
    <property type="entry name" value="AB_hydrolase_fold"/>
</dbReference>
<dbReference type="Pfam" id="PF20434">
    <property type="entry name" value="BD-FAE"/>
    <property type="match status" value="1"/>
</dbReference>
<dbReference type="AlphaFoldDB" id="A0A7W7QWX4"/>
<dbReference type="InterPro" id="IPR050300">
    <property type="entry name" value="GDXG_lipolytic_enzyme"/>
</dbReference>
<dbReference type="Proteomes" id="UP000540506">
    <property type="component" value="Unassembled WGS sequence"/>
</dbReference>
<accession>A0A7W7QWX4</accession>
<dbReference type="PANTHER" id="PTHR48081">
    <property type="entry name" value="AB HYDROLASE SUPERFAMILY PROTEIN C4A8.06C"/>
    <property type="match status" value="1"/>
</dbReference>
<sequence>MTAVDHTAPGAHESSSGTVPAALPTGDQAPPPDRTIAYGPHPDQVIDLRRSAGRPRGLLVLLHGGFWRPAIDRTHAAPLAEALAEAGYLVAVPEYRRTGSPEIFDDIAAAVDLLATRGVELAGEELPIVLVGHSAGGHLALWSAARPHLPADSPWHTDRTPDAVVALAGCSCLTLCDDWKLGEDATSAMMGGRAGQHPDRYALADPAQLLPLTVPTVLIHGTEDERVPVEISRIFADRARAAGSAPRLVALPGASHFTLIDPLSPAWPVLLDALAGLDPRRGRAQ</sequence>
<proteinExistence type="predicted"/>
<evidence type="ECO:0000259" key="3">
    <source>
        <dbReference type="Pfam" id="PF20434"/>
    </source>
</evidence>
<feature type="domain" description="BD-FAE-like" evidence="3">
    <location>
        <begin position="52"/>
        <end position="236"/>
    </location>
</feature>
<reference evidence="4 5" key="1">
    <citation type="submission" date="2020-08" db="EMBL/GenBank/DDBJ databases">
        <title>Sequencing the genomes of 1000 actinobacteria strains.</title>
        <authorList>
            <person name="Klenk H.-P."/>
        </authorList>
    </citation>
    <scope>NUCLEOTIDE SEQUENCE [LARGE SCALE GENOMIC DNA]</scope>
    <source>
        <strain evidence="4 5">DSM 41654</strain>
    </source>
</reference>